<dbReference type="Proteomes" id="UP000198824">
    <property type="component" value="Unassembled WGS sequence"/>
</dbReference>
<dbReference type="InterPro" id="IPR041382">
    <property type="entry name" value="SH3_16"/>
</dbReference>
<keyword evidence="3" id="KW-0378">Hydrolase</keyword>
<feature type="domain" description="NlpC/P60" evidence="5">
    <location>
        <begin position="111"/>
        <end position="230"/>
    </location>
</feature>
<keyword evidence="7" id="KW-1185">Reference proteome</keyword>
<dbReference type="InterPro" id="IPR038765">
    <property type="entry name" value="Papain-like_cys_pep_sf"/>
</dbReference>
<protein>
    <submittedName>
        <fullName evidence="6">NlpC/P60 family protein</fullName>
    </submittedName>
</protein>
<evidence type="ECO:0000256" key="1">
    <source>
        <dbReference type="ARBA" id="ARBA00007074"/>
    </source>
</evidence>
<dbReference type="GO" id="GO:0008234">
    <property type="term" value="F:cysteine-type peptidase activity"/>
    <property type="evidence" value="ECO:0007669"/>
    <property type="project" value="UniProtKB-KW"/>
</dbReference>
<evidence type="ECO:0000313" key="6">
    <source>
        <dbReference type="EMBL" id="SFR79201.1"/>
    </source>
</evidence>
<evidence type="ECO:0000259" key="5">
    <source>
        <dbReference type="PROSITE" id="PS51935"/>
    </source>
</evidence>
<dbReference type="GO" id="GO:0006508">
    <property type="term" value="P:proteolysis"/>
    <property type="evidence" value="ECO:0007669"/>
    <property type="project" value="UniProtKB-KW"/>
</dbReference>
<name>A0A1I6JJV8_9SPHN</name>
<dbReference type="SUPFAM" id="SSF54001">
    <property type="entry name" value="Cysteine proteinases"/>
    <property type="match status" value="1"/>
</dbReference>
<dbReference type="STRING" id="1166337.SAMN05192580_0365"/>
<keyword evidence="4" id="KW-0788">Thiol protease</keyword>
<gene>
    <name evidence="6" type="ORF">SAMN05192580_0365</name>
</gene>
<dbReference type="AlphaFoldDB" id="A0A1I6JJV8"/>
<dbReference type="PANTHER" id="PTHR47053">
    <property type="entry name" value="MUREIN DD-ENDOPEPTIDASE MEPH-RELATED"/>
    <property type="match status" value="1"/>
</dbReference>
<keyword evidence="2" id="KW-0645">Protease</keyword>
<proteinExistence type="inferred from homology"/>
<dbReference type="Gene3D" id="3.90.1720.10">
    <property type="entry name" value="endopeptidase domain like (from Nostoc punctiforme)"/>
    <property type="match status" value="1"/>
</dbReference>
<dbReference type="Pfam" id="PF00877">
    <property type="entry name" value="NLPC_P60"/>
    <property type="match status" value="1"/>
</dbReference>
<sequence>MTAEPAGGSRAVSELRLGDGFALLDESGGWAWGYSLDDHYVGYVPASALGHDAAPTHFIKARTALVFAAPDIKAPVTGTLPIGARVAGEFEGDFLRVDDGFLHHRHVRALGEWHQDPAAVATKLLGTPYRWGGRSGFGIDCSGLIQLALGLSGLVVPRDSDQQRDSIGQPIADSETLQRNDIVFFPGHVGLMLDERSIIHANAHAMVVSVEDLEAVVARGSAIVARRRLTL</sequence>
<dbReference type="Pfam" id="PF18348">
    <property type="entry name" value="SH3_16"/>
    <property type="match status" value="1"/>
</dbReference>
<evidence type="ECO:0000256" key="3">
    <source>
        <dbReference type="ARBA" id="ARBA00022801"/>
    </source>
</evidence>
<dbReference type="PANTHER" id="PTHR47053:SF1">
    <property type="entry name" value="MUREIN DD-ENDOPEPTIDASE MEPH-RELATED"/>
    <property type="match status" value="1"/>
</dbReference>
<dbReference type="PROSITE" id="PS51935">
    <property type="entry name" value="NLPC_P60"/>
    <property type="match status" value="1"/>
</dbReference>
<evidence type="ECO:0000256" key="2">
    <source>
        <dbReference type="ARBA" id="ARBA00022670"/>
    </source>
</evidence>
<dbReference type="InterPro" id="IPR000064">
    <property type="entry name" value="NLP_P60_dom"/>
</dbReference>
<dbReference type="InterPro" id="IPR051202">
    <property type="entry name" value="Peptidase_C40"/>
</dbReference>
<evidence type="ECO:0000256" key="4">
    <source>
        <dbReference type="ARBA" id="ARBA00022807"/>
    </source>
</evidence>
<dbReference type="EMBL" id="FOZG01000001">
    <property type="protein sequence ID" value="SFR79201.1"/>
    <property type="molecule type" value="Genomic_DNA"/>
</dbReference>
<comment type="similarity">
    <text evidence="1">Belongs to the peptidase C40 family.</text>
</comment>
<accession>A0A1I6JJV8</accession>
<organism evidence="6 7">
    <name type="scientific">Sphingomonas jatrophae</name>
    <dbReference type="NCBI Taxonomy" id="1166337"/>
    <lineage>
        <taxon>Bacteria</taxon>
        <taxon>Pseudomonadati</taxon>
        <taxon>Pseudomonadota</taxon>
        <taxon>Alphaproteobacteria</taxon>
        <taxon>Sphingomonadales</taxon>
        <taxon>Sphingomonadaceae</taxon>
        <taxon>Sphingomonas</taxon>
    </lineage>
</organism>
<evidence type="ECO:0000313" key="7">
    <source>
        <dbReference type="Proteomes" id="UP000198824"/>
    </source>
</evidence>
<reference evidence="6 7" key="1">
    <citation type="submission" date="2016-10" db="EMBL/GenBank/DDBJ databases">
        <authorList>
            <person name="de Groot N.N."/>
        </authorList>
    </citation>
    <scope>NUCLEOTIDE SEQUENCE [LARGE SCALE GENOMIC DNA]</scope>
    <source>
        <strain evidence="6 7">S5-249</strain>
    </source>
</reference>